<keyword evidence="4" id="KW-0418">Kinase</keyword>
<dbReference type="InterPro" id="IPR050706">
    <property type="entry name" value="Cyclic-di-GMP_PDE-like"/>
</dbReference>
<name>A0ABM8ZNM5_9VIBR</name>
<dbReference type="Proteomes" id="UP000838160">
    <property type="component" value="Unassembled WGS sequence"/>
</dbReference>
<dbReference type="PANTHER" id="PTHR33121">
    <property type="entry name" value="CYCLIC DI-GMP PHOSPHODIESTERASE PDEF"/>
    <property type="match status" value="1"/>
</dbReference>
<feature type="domain" description="Response regulatory" evidence="2">
    <location>
        <begin position="6"/>
        <end position="126"/>
    </location>
</feature>
<keyword evidence="1" id="KW-0597">Phosphoprotein</keyword>
<gene>
    <name evidence="4" type="primary">rcsC_13</name>
    <name evidence="4" type="ORF">VHP8226_03705</name>
</gene>
<dbReference type="SUPFAM" id="SSF52172">
    <property type="entry name" value="CheY-like"/>
    <property type="match status" value="1"/>
</dbReference>
<dbReference type="CDD" id="cd01948">
    <property type="entry name" value="EAL"/>
    <property type="match status" value="1"/>
</dbReference>
<evidence type="ECO:0000259" key="3">
    <source>
        <dbReference type="PROSITE" id="PS50883"/>
    </source>
</evidence>
<dbReference type="PANTHER" id="PTHR33121:SF70">
    <property type="entry name" value="SIGNALING PROTEIN YKOW"/>
    <property type="match status" value="1"/>
</dbReference>
<evidence type="ECO:0000313" key="4">
    <source>
        <dbReference type="EMBL" id="CAH0529979.1"/>
    </source>
</evidence>
<dbReference type="InterPro" id="IPR001633">
    <property type="entry name" value="EAL_dom"/>
</dbReference>
<evidence type="ECO:0000256" key="1">
    <source>
        <dbReference type="PROSITE-ProRule" id="PRU00169"/>
    </source>
</evidence>
<comment type="caution">
    <text evidence="4">The sequence shown here is derived from an EMBL/GenBank/DDBJ whole genome shotgun (WGS) entry which is preliminary data.</text>
</comment>
<evidence type="ECO:0000259" key="2">
    <source>
        <dbReference type="PROSITE" id="PS50110"/>
    </source>
</evidence>
<dbReference type="SUPFAM" id="SSF141868">
    <property type="entry name" value="EAL domain-like"/>
    <property type="match status" value="1"/>
</dbReference>
<organism evidence="4 5">
    <name type="scientific">Vibrio hippocampi</name>
    <dbReference type="NCBI Taxonomy" id="654686"/>
    <lineage>
        <taxon>Bacteria</taxon>
        <taxon>Pseudomonadati</taxon>
        <taxon>Pseudomonadota</taxon>
        <taxon>Gammaproteobacteria</taxon>
        <taxon>Vibrionales</taxon>
        <taxon>Vibrionaceae</taxon>
        <taxon>Vibrio</taxon>
    </lineage>
</organism>
<feature type="modified residue" description="4-aspartylphosphate" evidence="1">
    <location>
        <position position="56"/>
    </location>
</feature>
<dbReference type="SMART" id="SM00052">
    <property type="entry name" value="EAL"/>
    <property type="match status" value="1"/>
</dbReference>
<dbReference type="Gene3D" id="3.20.20.450">
    <property type="entry name" value="EAL domain"/>
    <property type="match status" value="1"/>
</dbReference>
<dbReference type="RefSeq" id="WP_237486502.1">
    <property type="nucleotide sequence ID" value="NZ_CAKLCM010000003.1"/>
</dbReference>
<dbReference type="SMART" id="SM00448">
    <property type="entry name" value="REC"/>
    <property type="match status" value="1"/>
</dbReference>
<dbReference type="InterPro" id="IPR011006">
    <property type="entry name" value="CheY-like_superfamily"/>
</dbReference>
<dbReference type="Gene3D" id="3.40.50.2300">
    <property type="match status" value="1"/>
</dbReference>
<dbReference type="GO" id="GO:0004673">
    <property type="term" value="F:protein histidine kinase activity"/>
    <property type="evidence" value="ECO:0007669"/>
    <property type="project" value="UniProtKB-EC"/>
</dbReference>
<dbReference type="PROSITE" id="PS50110">
    <property type="entry name" value="RESPONSE_REGULATORY"/>
    <property type="match status" value="1"/>
</dbReference>
<dbReference type="PROSITE" id="PS50883">
    <property type="entry name" value="EAL"/>
    <property type="match status" value="1"/>
</dbReference>
<dbReference type="EMBL" id="CAKLCM010000003">
    <property type="protein sequence ID" value="CAH0529979.1"/>
    <property type="molecule type" value="Genomic_DNA"/>
</dbReference>
<reference evidence="4" key="1">
    <citation type="submission" date="2021-12" db="EMBL/GenBank/DDBJ databases">
        <authorList>
            <person name="Rodrigo-Torres L."/>
            <person name="Arahal R. D."/>
            <person name="Lucena T."/>
        </authorList>
    </citation>
    <scope>NUCLEOTIDE SEQUENCE</scope>
    <source>
        <strain evidence="4">CECT 8226</strain>
    </source>
</reference>
<accession>A0ABM8ZNM5</accession>
<keyword evidence="4" id="KW-0808">Transferase</keyword>
<proteinExistence type="predicted"/>
<feature type="domain" description="EAL" evidence="3">
    <location>
        <begin position="138"/>
        <end position="384"/>
    </location>
</feature>
<sequence length="384" mass="42881">MIEQMSIVLIDDNPLQLTLLERTLRHLGVVQIQTFNHGSDALAWIAKNKTDIVFCDLQMPEHDGIEVLTLLNQQAYSGHVIILSAMERSITAAVRSMCHAFSFKVIAGISKPYKVALIKQLLLSVTAVEKPAQKPQSVEVSESDVLVALAQGQIVNYYQPLVDFDSEEIIGVEALARWVHPQFGIVSPALFLPIIERCQLFHELFDNVFYHAIAHIRSGLINCHVSLNVDHVNLQNETFADEFLSTCWAHGVSPEQFTIEITERDTYSDSTVMFKNLSRLRINGVSVSIDDFGTGHSSLKKLSALPFNEIKIDRSFVQGLITEPKNCQIIRFVCSLAQALGISVVAEGVENETTWNTLKTYGIDICQGFYSYRPMSVQDLAAIQ</sequence>
<evidence type="ECO:0000313" key="5">
    <source>
        <dbReference type="Proteomes" id="UP000838160"/>
    </source>
</evidence>
<dbReference type="EC" id="2.7.13.3" evidence="4"/>
<dbReference type="Pfam" id="PF00072">
    <property type="entry name" value="Response_reg"/>
    <property type="match status" value="1"/>
</dbReference>
<keyword evidence="5" id="KW-1185">Reference proteome</keyword>
<protein>
    <submittedName>
        <fullName evidence="4">Sensor histidine kinase RcsC</fullName>
        <ecNumber evidence="4">2.7.13.3</ecNumber>
    </submittedName>
</protein>
<dbReference type="InterPro" id="IPR035919">
    <property type="entry name" value="EAL_sf"/>
</dbReference>
<dbReference type="InterPro" id="IPR001789">
    <property type="entry name" value="Sig_transdc_resp-reg_receiver"/>
</dbReference>
<dbReference type="Pfam" id="PF00563">
    <property type="entry name" value="EAL"/>
    <property type="match status" value="1"/>
</dbReference>